<dbReference type="SUPFAM" id="SSF55383">
    <property type="entry name" value="Copper amine oxidase, domain N"/>
    <property type="match status" value="1"/>
</dbReference>
<evidence type="ECO:0000313" key="4">
    <source>
        <dbReference type="EMBL" id="MFD1884311.1"/>
    </source>
</evidence>
<dbReference type="Pfam" id="PF07833">
    <property type="entry name" value="Cu_amine_oxidN1"/>
    <property type="match status" value="1"/>
</dbReference>
<feature type="domain" description="Copper amine oxidase-like N-terminal" evidence="3">
    <location>
        <begin position="33"/>
        <end position="132"/>
    </location>
</feature>
<feature type="region of interest" description="Disordered" evidence="1">
    <location>
        <begin position="152"/>
        <end position="172"/>
    </location>
</feature>
<feature type="signal peptide" evidence="2">
    <location>
        <begin position="1"/>
        <end position="23"/>
    </location>
</feature>
<dbReference type="RefSeq" id="WP_347326819.1">
    <property type="nucleotide sequence ID" value="NZ_JBCGUH010000016.1"/>
</dbReference>
<evidence type="ECO:0000256" key="1">
    <source>
        <dbReference type="SAM" id="MobiDB-lite"/>
    </source>
</evidence>
<dbReference type="Gene3D" id="3.30.457.10">
    <property type="entry name" value="Copper amine oxidase-like, N-terminal domain"/>
    <property type="match status" value="1"/>
</dbReference>
<accession>A0ABW4RDQ5</accession>
<dbReference type="Proteomes" id="UP001597233">
    <property type="component" value="Unassembled WGS sequence"/>
</dbReference>
<keyword evidence="2" id="KW-0732">Signal</keyword>
<feature type="chain" id="PRO_5046597587" evidence="2">
    <location>
        <begin position="24"/>
        <end position="172"/>
    </location>
</feature>
<sequence length="172" mass="19137">MYRMIATCILLCGIMGGANSAIASTSVPWELKVNNKFISTAIHAPYQNDDGIVMVPLRITSEELGYTVHWDAKQKQIKIDAPYQVIFLKENTTIMHVDNDFKVINLSGDFAMDSKVVKKQGVLYVPATFYERLLVGKQSVNIAVSMAYTTDTMGQNSSSQSLDERSTLMTDQ</sequence>
<proteinExistence type="predicted"/>
<organism evidence="4 5">
    <name type="scientific">Paenibacillus wenxiniae</name>
    <dbReference type="NCBI Taxonomy" id="1636843"/>
    <lineage>
        <taxon>Bacteria</taxon>
        <taxon>Bacillati</taxon>
        <taxon>Bacillota</taxon>
        <taxon>Bacilli</taxon>
        <taxon>Bacillales</taxon>
        <taxon>Paenibacillaceae</taxon>
        <taxon>Paenibacillus</taxon>
    </lineage>
</organism>
<name>A0ABW4RDQ5_9BACL</name>
<comment type="caution">
    <text evidence="4">The sequence shown here is derived from an EMBL/GenBank/DDBJ whole genome shotgun (WGS) entry which is preliminary data.</text>
</comment>
<dbReference type="InterPro" id="IPR012854">
    <property type="entry name" value="Cu_amine_oxidase-like_N"/>
</dbReference>
<evidence type="ECO:0000313" key="5">
    <source>
        <dbReference type="Proteomes" id="UP001597233"/>
    </source>
</evidence>
<gene>
    <name evidence="4" type="ORF">ACFSC9_02130</name>
</gene>
<evidence type="ECO:0000256" key="2">
    <source>
        <dbReference type="SAM" id="SignalP"/>
    </source>
</evidence>
<keyword evidence="5" id="KW-1185">Reference proteome</keyword>
<dbReference type="EMBL" id="JBHUEH010000007">
    <property type="protein sequence ID" value="MFD1884311.1"/>
    <property type="molecule type" value="Genomic_DNA"/>
</dbReference>
<protein>
    <submittedName>
        <fullName evidence="4">Copper amine oxidase N-terminal domain-containing protein</fullName>
    </submittedName>
</protein>
<evidence type="ECO:0000259" key="3">
    <source>
        <dbReference type="Pfam" id="PF07833"/>
    </source>
</evidence>
<dbReference type="InterPro" id="IPR036582">
    <property type="entry name" value="Mao_N_sf"/>
</dbReference>
<reference evidence="5" key="1">
    <citation type="journal article" date="2019" name="Int. J. Syst. Evol. Microbiol.">
        <title>The Global Catalogue of Microorganisms (GCM) 10K type strain sequencing project: providing services to taxonomists for standard genome sequencing and annotation.</title>
        <authorList>
            <consortium name="The Broad Institute Genomics Platform"/>
            <consortium name="The Broad Institute Genome Sequencing Center for Infectious Disease"/>
            <person name="Wu L."/>
            <person name="Ma J."/>
        </authorList>
    </citation>
    <scope>NUCLEOTIDE SEQUENCE [LARGE SCALE GENOMIC DNA]</scope>
    <source>
        <strain evidence="5">CCUG 54950</strain>
    </source>
</reference>